<protein>
    <submittedName>
        <fullName evidence="1">SRPBCC family protein</fullName>
    </submittedName>
</protein>
<dbReference type="CDD" id="cd07812">
    <property type="entry name" value="SRPBCC"/>
    <property type="match status" value="1"/>
</dbReference>
<evidence type="ECO:0000313" key="2">
    <source>
        <dbReference type="Proteomes" id="UP000663970"/>
    </source>
</evidence>
<dbReference type="Gene3D" id="3.30.530.20">
    <property type="match status" value="1"/>
</dbReference>
<evidence type="ECO:0000313" key="1">
    <source>
        <dbReference type="EMBL" id="MBN8234853.1"/>
    </source>
</evidence>
<dbReference type="Pfam" id="PF10604">
    <property type="entry name" value="Polyketide_cyc2"/>
    <property type="match status" value="1"/>
</dbReference>
<dbReference type="Proteomes" id="UP000663970">
    <property type="component" value="Unassembled WGS sequence"/>
</dbReference>
<sequence length="156" mass="18160">MIEWEKEKMIDASLEDVWDLFKDQNIKRIMPKVEEHKLIEKTESEAGAKHLQTYREGKRLETYTVDTLVYEDKPAFKHKKIAFVIGKAFEVTASFRLEKVDQSTTRLIYSGSNRGTNFVGRAMMKLANKKGNDKVVQEFVDRVEEQATLSSELWKP</sequence>
<reference evidence="1 2" key="1">
    <citation type="submission" date="2020-12" db="EMBL/GenBank/DDBJ databases">
        <title>Oil enriched cultivation method for isolating marine PHA-producing bacteria.</title>
        <authorList>
            <person name="Zheng W."/>
            <person name="Yu S."/>
            <person name="Huang Y."/>
        </authorList>
    </citation>
    <scope>NUCLEOTIDE SEQUENCE [LARGE SCALE GENOMIC DNA]</scope>
    <source>
        <strain evidence="1 2">SY-2-6</strain>
    </source>
</reference>
<organism evidence="1 2">
    <name type="scientific">Halobacillus kuroshimensis</name>
    <dbReference type="NCBI Taxonomy" id="302481"/>
    <lineage>
        <taxon>Bacteria</taxon>
        <taxon>Bacillati</taxon>
        <taxon>Bacillota</taxon>
        <taxon>Bacilli</taxon>
        <taxon>Bacillales</taxon>
        <taxon>Bacillaceae</taxon>
        <taxon>Halobacillus</taxon>
    </lineage>
</organism>
<dbReference type="SUPFAM" id="SSF55961">
    <property type="entry name" value="Bet v1-like"/>
    <property type="match status" value="1"/>
</dbReference>
<name>A0ABS3DU17_9BACI</name>
<dbReference type="InterPro" id="IPR019587">
    <property type="entry name" value="Polyketide_cyclase/dehydratase"/>
</dbReference>
<dbReference type="InterPro" id="IPR023393">
    <property type="entry name" value="START-like_dom_sf"/>
</dbReference>
<gene>
    <name evidence="1" type="ORF">JF544_06310</name>
</gene>
<dbReference type="EMBL" id="JAEKJY010000001">
    <property type="protein sequence ID" value="MBN8234853.1"/>
    <property type="molecule type" value="Genomic_DNA"/>
</dbReference>
<accession>A0ABS3DU17</accession>
<keyword evidence="2" id="KW-1185">Reference proteome</keyword>
<proteinExistence type="predicted"/>
<dbReference type="RefSeq" id="WP_206932942.1">
    <property type="nucleotide sequence ID" value="NZ_JAEKJY010000001.1"/>
</dbReference>
<comment type="caution">
    <text evidence="1">The sequence shown here is derived from an EMBL/GenBank/DDBJ whole genome shotgun (WGS) entry which is preliminary data.</text>
</comment>